<dbReference type="SMART" id="SM00382">
    <property type="entry name" value="AAA"/>
    <property type="match status" value="1"/>
</dbReference>
<keyword evidence="2 7" id="KW-0812">Transmembrane</keyword>
<evidence type="ECO:0000256" key="4">
    <source>
        <dbReference type="ARBA" id="ARBA00022840"/>
    </source>
</evidence>
<evidence type="ECO:0000256" key="6">
    <source>
        <dbReference type="ARBA" id="ARBA00023136"/>
    </source>
</evidence>
<dbReference type="EMBL" id="RRZA01000030">
    <property type="protein sequence ID" value="MBE0457978.1"/>
    <property type="molecule type" value="Genomic_DNA"/>
</dbReference>
<comment type="subcellular location">
    <subcellularLocation>
        <location evidence="1">Cell membrane</location>
        <topology evidence="1">Multi-pass membrane protein</topology>
    </subcellularLocation>
</comment>
<feature type="transmembrane region" description="Helical" evidence="7">
    <location>
        <begin position="155"/>
        <end position="173"/>
    </location>
</feature>
<dbReference type="InterPro" id="IPR017871">
    <property type="entry name" value="ABC_transporter-like_CS"/>
</dbReference>
<dbReference type="PANTHER" id="PTHR24221:SF654">
    <property type="entry name" value="ATP-BINDING CASSETTE SUB-FAMILY B MEMBER 6"/>
    <property type="match status" value="1"/>
</dbReference>
<evidence type="ECO:0000313" key="11">
    <source>
        <dbReference type="Proteomes" id="UP000707245"/>
    </source>
</evidence>
<comment type="caution">
    <text evidence="10">The sequence shown here is derived from an EMBL/GenBank/DDBJ whole genome shotgun (WGS) entry which is preliminary data.</text>
</comment>
<dbReference type="RefSeq" id="WP_192541785.1">
    <property type="nucleotide sequence ID" value="NZ_JBQDLW010000007.1"/>
</dbReference>
<keyword evidence="6 7" id="KW-0472">Membrane</keyword>
<feature type="transmembrane region" description="Helical" evidence="7">
    <location>
        <begin position="21"/>
        <end position="48"/>
    </location>
</feature>
<dbReference type="PROSITE" id="PS50893">
    <property type="entry name" value="ABC_TRANSPORTER_2"/>
    <property type="match status" value="1"/>
</dbReference>
<evidence type="ECO:0000256" key="7">
    <source>
        <dbReference type="SAM" id="Phobius"/>
    </source>
</evidence>
<keyword evidence="3" id="KW-0547">Nucleotide-binding</keyword>
<dbReference type="SUPFAM" id="SSF52540">
    <property type="entry name" value="P-loop containing nucleoside triphosphate hydrolases"/>
    <property type="match status" value="1"/>
</dbReference>
<feature type="domain" description="ABC transporter" evidence="8">
    <location>
        <begin position="326"/>
        <end position="529"/>
    </location>
</feature>
<dbReference type="PROSITE" id="PS50929">
    <property type="entry name" value="ABC_TM1F"/>
    <property type="match status" value="1"/>
</dbReference>
<protein>
    <submittedName>
        <fullName evidence="10">ABC transporter ATP-binding protein</fullName>
    </submittedName>
</protein>
<feature type="transmembrane region" description="Helical" evidence="7">
    <location>
        <begin position="133"/>
        <end position="149"/>
    </location>
</feature>
<dbReference type="InterPro" id="IPR027417">
    <property type="entry name" value="P-loop_NTPase"/>
</dbReference>
<dbReference type="InterPro" id="IPR025662">
    <property type="entry name" value="Sigma_54_int_dom_ATP-bd_1"/>
</dbReference>
<dbReference type="InterPro" id="IPR036640">
    <property type="entry name" value="ABC1_TM_sf"/>
</dbReference>
<evidence type="ECO:0000256" key="5">
    <source>
        <dbReference type="ARBA" id="ARBA00022989"/>
    </source>
</evidence>
<feature type="domain" description="ABC transmembrane type-1" evidence="9">
    <location>
        <begin position="23"/>
        <end position="184"/>
    </location>
</feature>
<reference evidence="10 11" key="1">
    <citation type="submission" date="2020-07" db="EMBL/GenBank/DDBJ databases">
        <title>Halophilic bacteria isolated from french cheeses.</title>
        <authorList>
            <person name="Kothe C.I."/>
            <person name="Farah-Kraiem B."/>
            <person name="Renault P."/>
            <person name="Dridi B."/>
        </authorList>
    </citation>
    <scope>NUCLEOTIDE SEQUENCE [LARGE SCALE GENOMIC DNA]</scope>
    <source>
        <strain evidence="10 11">FME14</strain>
    </source>
</reference>
<dbReference type="PANTHER" id="PTHR24221">
    <property type="entry name" value="ATP-BINDING CASSETTE SUB-FAMILY B"/>
    <property type="match status" value="1"/>
</dbReference>
<feature type="transmembrane region" description="Helical" evidence="7">
    <location>
        <begin position="54"/>
        <end position="75"/>
    </location>
</feature>
<feature type="transmembrane region" description="Helical" evidence="7">
    <location>
        <begin position="271"/>
        <end position="293"/>
    </location>
</feature>
<keyword evidence="5 7" id="KW-1133">Transmembrane helix</keyword>
<evidence type="ECO:0000313" key="10">
    <source>
        <dbReference type="EMBL" id="MBE0457978.1"/>
    </source>
</evidence>
<dbReference type="Gene3D" id="1.20.1560.10">
    <property type="entry name" value="ABC transporter type 1, transmembrane domain"/>
    <property type="match status" value="1"/>
</dbReference>
<sequence>MLLGFAKYKRLQRTLKPISTELLIGTLFSVCSGIAGVLALLSVVKLLLGDADKWLLIACISWLLAATFAGISAWLSHNAEAKFSAQLRIDIARQLSFLPVHSLVKYRSDKLKKLINDDVANLHYMIAHLPSELTVLFIIPLITLGVLLYTTHISALVALIPGGLAILCYLFIIPRLAKKQVQESTNVMAQITSSVTEYSKGVLVCRTTPAAAGPLARLKSATTSFTHGMKNRVKRVATIVAIATAMLQAVATYTLVYWIGSQWEIDSLAPLMLFSLVIVAPALKLGHGLDYIYKGKMAAKDIEEFLNIPTLVFGEKECAPIESNKLVISDLNLQINNELRQQSINLSTQSGSLFVISGQSGVGKSSLLRAIAGFEPAYSGGIFINSENIKHLTEHSLNKLVMLLPQGLSVLDATVQDNLALTGGRAAANKYLSALQSAQLNVGLSQQASALSGGEKQRLNLARVFLSEAAILLLDEPTSALDDETSMLIIQALQQHALKCNKIIIIVSHDPEISLLADDELILKSNQGVG</sequence>
<keyword evidence="11" id="KW-1185">Reference proteome</keyword>
<evidence type="ECO:0000256" key="3">
    <source>
        <dbReference type="ARBA" id="ARBA00022741"/>
    </source>
</evidence>
<keyword evidence="4 10" id="KW-0067">ATP-binding</keyword>
<evidence type="ECO:0000256" key="2">
    <source>
        <dbReference type="ARBA" id="ARBA00022692"/>
    </source>
</evidence>
<proteinExistence type="predicted"/>
<dbReference type="CDD" id="cd03228">
    <property type="entry name" value="ABCC_MRP_Like"/>
    <property type="match status" value="1"/>
</dbReference>
<dbReference type="GO" id="GO:0005524">
    <property type="term" value="F:ATP binding"/>
    <property type="evidence" value="ECO:0007669"/>
    <property type="project" value="UniProtKB-KW"/>
</dbReference>
<name>A0ABR9FMC9_9GAMM</name>
<dbReference type="PROSITE" id="PS00211">
    <property type="entry name" value="ABC_TRANSPORTER_1"/>
    <property type="match status" value="1"/>
</dbReference>
<dbReference type="InterPro" id="IPR011527">
    <property type="entry name" value="ABC1_TM_dom"/>
</dbReference>
<dbReference type="Gene3D" id="3.40.50.300">
    <property type="entry name" value="P-loop containing nucleotide triphosphate hydrolases"/>
    <property type="match status" value="1"/>
</dbReference>
<dbReference type="InterPro" id="IPR003439">
    <property type="entry name" value="ABC_transporter-like_ATP-bd"/>
</dbReference>
<dbReference type="InterPro" id="IPR003593">
    <property type="entry name" value="AAA+_ATPase"/>
</dbReference>
<dbReference type="InterPro" id="IPR039421">
    <property type="entry name" value="Type_1_exporter"/>
</dbReference>
<evidence type="ECO:0000259" key="9">
    <source>
        <dbReference type="PROSITE" id="PS50929"/>
    </source>
</evidence>
<evidence type="ECO:0000259" key="8">
    <source>
        <dbReference type="PROSITE" id="PS50893"/>
    </source>
</evidence>
<dbReference type="Pfam" id="PF00005">
    <property type="entry name" value="ABC_tran"/>
    <property type="match status" value="1"/>
</dbReference>
<dbReference type="PROSITE" id="PS00675">
    <property type="entry name" value="SIGMA54_INTERACT_1"/>
    <property type="match status" value="1"/>
</dbReference>
<feature type="transmembrane region" description="Helical" evidence="7">
    <location>
        <begin position="236"/>
        <end position="259"/>
    </location>
</feature>
<evidence type="ECO:0000256" key="1">
    <source>
        <dbReference type="ARBA" id="ARBA00004651"/>
    </source>
</evidence>
<dbReference type="Proteomes" id="UP000707245">
    <property type="component" value="Unassembled WGS sequence"/>
</dbReference>
<accession>A0ABR9FMC9</accession>
<dbReference type="SUPFAM" id="SSF90123">
    <property type="entry name" value="ABC transporter transmembrane region"/>
    <property type="match status" value="1"/>
</dbReference>
<gene>
    <name evidence="10" type="ORF">EI167_11055</name>
</gene>
<organism evidence="10 11">
    <name type="scientific">Pseudoalteromonas prydzensis</name>
    <dbReference type="NCBI Taxonomy" id="182141"/>
    <lineage>
        <taxon>Bacteria</taxon>
        <taxon>Pseudomonadati</taxon>
        <taxon>Pseudomonadota</taxon>
        <taxon>Gammaproteobacteria</taxon>
        <taxon>Alteromonadales</taxon>
        <taxon>Pseudoalteromonadaceae</taxon>
        <taxon>Pseudoalteromonas</taxon>
    </lineage>
</organism>